<dbReference type="InterPro" id="IPR028098">
    <property type="entry name" value="Glyco_trans_4-like_N"/>
</dbReference>
<evidence type="ECO:0000259" key="2">
    <source>
        <dbReference type="Pfam" id="PF00534"/>
    </source>
</evidence>
<dbReference type="Pfam" id="PF13439">
    <property type="entry name" value="Glyco_transf_4"/>
    <property type="match status" value="1"/>
</dbReference>
<name>A0A7S6ZTS9_9GAMM</name>
<dbReference type="SUPFAM" id="SSF53756">
    <property type="entry name" value="UDP-Glycosyltransferase/glycogen phosphorylase"/>
    <property type="match status" value="1"/>
</dbReference>
<dbReference type="InterPro" id="IPR001296">
    <property type="entry name" value="Glyco_trans_1"/>
</dbReference>
<dbReference type="PANTHER" id="PTHR45947">
    <property type="entry name" value="SULFOQUINOVOSYL TRANSFERASE SQD2"/>
    <property type="match status" value="1"/>
</dbReference>
<keyword evidence="5" id="KW-1185">Reference proteome</keyword>
<accession>A0A7S6ZTS9</accession>
<organism evidence="4 5">
    <name type="scientific">Novilysobacter avium</name>
    <dbReference type="NCBI Taxonomy" id="2781023"/>
    <lineage>
        <taxon>Bacteria</taxon>
        <taxon>Pseudomonadati</taxon>
        <taxon>Pseudomonadota</taxon>
        <taxon>Gammaproteobacteria</taxon>
        <taxon>Lysobacterales</taxon>
        <taxon>Lysobacteraceae</taxon>
        <taxon>Novilysobacter</taxon>
    </lineage>
</organism>
<protein>
    <submittedName>
        <fullName evidence="4">Glycosyltransferase</fullName>
    </submittedName>
</protein>
<dbReference type="RefSeq" id="WP_194033870.1">
    <property type="nucleotide sequence ID" value="NZ_CP063657.1"/>
</dbReference>
<feature type="domain" description="Glycosyl transferase family 1" evidence="2">
    <location>
        <begin position="228"/>
        <end position="381"/>
    </location>
</feature>
<evidence type="ECO:0000313" key="4">
    <source>
        <dbReference type="EMBL" id="QOW21287.1"/>
    </source>
</evidence>
<feature type="region of interest" description="Disordered" evidence="1">
    <location>
        <begin position="1"/>
        <end position="26"/>
    </location>
</feature>
<proteinExistence type="predicted"/>
<sequence>MNGVGLSPDTVLSPRPPAPDDVEGGTPLRIALVTPILPVPYDRTRGRYIHETARALSGLTTVRVFLPQVRYLRLPGLAPRSFLHGEVGPDYRLDGIDLEPYTYPGIPGVSRATNGMVGARALTPRLRAFRPDLVLAYWIYPDGYAALRASRRLGVPCIVGARGSDIHVRSGINAYLTRKVLAGADQVLTVSEAMRAAAITTFGAHPVKVRTIVNGIDTAVFHPRERGAMRAQLGVDPEARLVVYVGRFVESKGLIELLQAFAAIASRDPRARLALVGDGVMRGQLPALLRAHGIESRVHLPGGMEPTGVAEWIGASDVLTLPSWSEGYPNVVVEAIACGCPVVVSDVGGAGEIVRKDNGLLVPPRDPAALERALAQALVADWDRTAMAASMRRGWHDVAVDTLDACRQVLANARPAGR</sequence>
<dbReference type="InterPro" id="IPR050194">
    <property type="entry name" value="Glycosyltransferase_grp1"/>
</dbReference>
<feature type="domain" description="Glycosyltransferase subfamily 4-like N-terminal" evidence="3">
    <location>
        <begin position="46"/>
        <end position="219"/>
    </location>
</feature>
<dbReference type="Proteomes" id="UP000593932">
    <property type="component" value="Chromosome"/>
</dbReference>
<gene>
    <name evidence="4" type="ORF">INQ42_08345</name>
</gene>
<dbReference type="PANTHER" id="PTHR45947:SF15">
    <property type="entry name" value="TEICHURONIC ACID BIOSYNTHESIS GLYCOSYLTRANSFERASE TUAC-RELATED"/>
    <property type="match status" value="1"/>
</dbReference>
<dbReference type="Gene3D" id="3.40.50.2000">
    <property type="entry name" value="Glycogen Phosphorylase B"/>
    <property type="match status" value="2"/>
</dbReference>
<evidence type="ECO:0000259" key="3">
    <source>
        <dbReference type="Pfam" id="PF13439"/>
    </source>
</evidence>
<evidence type="ECO:0000256" key="1">
    <source>
        <dbReference type="SAM" id="MobiDB-lite"/>
    </source>
</evidence>
<dbReference type="Pfam" id="PF00534">
    <property type="entry name" value="Glycos_transf_1"/>
    <property type="match status" value="1"/>
</dbReference>
<reference evidence="4 5" key="1">
    <citation type="submission" date="2020-10" db="EMBL/GenBank/DDBJ databases">
        <title>complete genome sequencing of Lysobacter sp. H23M41.</title>
        <authorList>
            <person name="Bae J.-W."/>
            <person name="Lee S.-Y."/>
        </authorList>
    </citation>
    <scope>NUCLEOTIDE SEQUENCE [LARGE SCALE GENOMIC DNA]</scope>
    <source>
        <strain evidence="4 5">H23M41</strain>
    </source>
</reference>
<evidence type="ECO:0000313" key="5">
    <source>
        <dbReference type="Proteomes" id="UP000593932"/>
    </source>
</evidence>
<dbReference type="EMBL" id="CP063657">
    <property type="protein sequence ID" value="QOW21287.1"/>
    <property type="molecule type" value="Genomic_DNA"/>
</dbReference>